<dbReference type="Proteomes" id="UP000198211">
    <property type="component" value="Unassembled WGS sequence"/>
</dbReference>
<dbReference type="InterPro" id="IPR054722">
    <property type="entry name" value="PolX-like_BBD"/>
</dbReference>
<protein>
    <submittedName>
        <fullName evidence="2">Integrase, catalytic core protein</fullName>
    </submittedName>
</protein>
<accession>A0A225VFF7</accession>
<dbReference type="EMBL" id="NBNE01005644">
    <property type="protein sequence ID" value="OWZ03230.1"/>
    <property type="molecule type" value="Genomic_DNA"/>
</dbReference>
<dbReference type="STRING" id="4795.A0A225VFF7"/>
<keyword evidence="3" id="KW-1185">Reference proteome</keyword>
<dbReference type="AlphaFoldDB" id="A0A225VFF7"/>
<comment type="caution">
    <text evidence="2">The sequence shown here is derived from an EMBL/GenBank/DDBJ whole genome shotgun (WGS) entry which is preliminary data.</text>
</comment>
<feature type="domain" description="Retrovirus-related Pol polyprotein from transposon TNT 1-94-like beta-barrel" evidence="1">
    <location>
        <begin position="174"/>
        <end position="254"/>
    </location>
</feature>
<dbReference type="PANTHER" id="PTHR47592">
    <property type="entry name" value="PBF68 PROTEIN"/>
    <property type="match status" value="1"/>
</dbReference>
<evidence type="ECO:0000313" key="2">
    <source>
        <dbReference type="EMBL" id="OWZ03230.1"/>
    </source>
</evidence>
<dbReference type="PANTHER" id="PTHR47592:SF27">
    <property type="entry name" value="OS08G0421700 PROTEIN"/>
    <property type="match status" value="1"/>
</dbReference>
<evidence type="ECO:0000259" key="1">
    <source>
        <dbReference type="Pfam" id="PF22936"/>
    </source>
</evidence>
<evidence type="ECO:0000313" key="3">
    <source>
        <dbReference type="Proteomes" id="UP000198211"/>
    </source>
</evidence>
<dbReference type="OrthoDB" id="112217at2759"/>
<dbReference type="Pfam" id="PF22936">
    <property type="entry name" value="Pol_BBD"/>
    <property type="match status" value="1"/>
</dbReference>
<name>A0A225VFF7_9STRA</name>
<sequence>MQAWNTLREYYIRTALHSRVTMTRRLHEFKMENGSTMSNHLDAFDELVVGLQTLGESVDEARQLVVLLSSLPAEVENDQDITLNDVKEKLLKEFERLEKKETTERAFKVNAGQFKGGRAYGLKGNSPRKNSGGFKGNCFKCNRVGQLKRACPEQNGASGNGKVFTVSEGQTVGWLIDTGATAHMTPHRADLFEYEALDTGIEVTIADGKKLRVVGRGTVRLTGLDSVRIMMKEVLYIPGLDRRLLSVGKLAGRGLHVEFQRSSCVIWGKARTIASRKKAGKAYILDYQQEEARFVQYPGVNSEWELWHARIGHCNKNPLAKTQLATTGIPTVERGVKTLCGGCMKGK</sequence>
<proteinExistence type="predicted"/>
<organism evidence="2 3">
    <name type="scientific">Phytophthora megakarya</name>
    <dbReference type="NCBI Taxonomy" id="4795"/>
    <lineage>
        <taxon>Eukaryota</taxon>
        <taxon>Sar</taxon>
        <taxon>Stramenopiles</taxon>
        <taxon>Oomycota</taxon>
        <taxon>Peronosporomycetes</taxon>
        <taxon>Peronosporales</taxon>
        <taxon>Peronosporaceae</taxon>
        <taxon>Phytophthora</taxon>
    </lineage>
</organism>
<gene>
    <name evidence="2" type="ORF">PHMEG_00025076</name>
</gene>
<reference evidence="3" key="1">
    <citation type="submission" date="2017-03" db="EMBL/GenBank/DDBJ databases">
        <title>Phytopthora megakarya and P. palmivora, two closely related causual agents of cacao black pod achieved similar genome size and gene model numbers by different mechanisms.</title>
        <authorList>
            <person name="Ali S."/>
            <person name="Shao J."/>
            <person name="Larry D.J."/>
            <person name="Kronmiller B."/>
            <person name="Shen D."/>
            <person name="Strem M.D."/>
            <person name="Melnick R.L."/>
            <person name="Guiltinan M.J."/>
            <person name="Tyler B.M."/>
            <person name="Meinhardt L.W."/>
            <person name="Bailey B.A."/>
        </authorList>
    </citation>
    <scope>NUCLEOTIDE SEQUENCE [LARGE SCALE GENOMIC DNA]</scope>
    <source>
        <strain evidence="3">zdho120</strain>
    </source>
</reference>
<dbReference type="Pfam" id="PF14223">
    <property type="entry name" value="Retrotran_gag_2"/>
    <property type="match status" value="1"/>
</dbReference>